<feature type="compositionally biased region" description="Basic and acidic residues" evidence="1">
    <location>
        <begin position="159"/>
        <end position="170"/>
    </location>
</feature>
<evidence type="ECO:0000313" key="3">
    <source>
        <dbReference type="EMBL" id="AWV89727.1"/>
    </source>
</evidence>
<dbReference type="RefSeq" id="WP_111334616.1">
    <property type="nucleotide sequence ID" value="NZ_CP030032.1"/>
</dbReference>
<keyword evidence="2" id="KW-0732">Signal</keyword>
<feature type="signal peptide" evidence="2">
    <location>
        <begin position="1"/>
        <end position="25"/>
    </location>
</feature>
<accession>A0A2Z4FL47</accession>
<name>A0A2Z4FL47_9DELT</name>
<feature type="chain" id="PRO_5043332768" evidence="2">
    <location>
        <begin position="26"/>
        <end position="265"/>
    </location>
</feature>
<dbReference type="Proteomes" id="UP000249799">
    <property type="component" value="Chromosome"/>
</dbReference>
<keyword evidence="4" id="KW-1185">Reference proteome</keyword>
<protein>
    <submittedName>
        <fullName evidence="3">Uncharacterized protein</fullName>
    </submittedName>
</protein>
<gene>
    <name evidence="3" type="ORF">DN745_10395</name>
</gene>
<dbReference type="OrthoDB" id="5525530at2"/>
<feature type="region of interest" description="Disordered" evidence="1">
    <location>
        <begin position="150"/>
        <end position="172"/>
    </location>
</feature>
<evidence type="ECO:0000256" key="2">
    <source>
        <dbReference type="SAM" id="SignalP"/>
    </source>
</evidence>
<reference evidence="3 4" key="1">
    <citation type="submission" date="2018-06" db="EMBL/GenBank/DDBJ databases">
        <title>Lujinxingia sediminis gen. nov. sp. nov., a new facultative anaerobic member of the class Deltaproteobacteria, and proposal of Lujinxingaceae fam. nov.</title>
        <authorList>
            <person name="Guo L.-Y."/>
            <person name="Li C.-M."/>
            <person name="Wang S."/>
            <person name="Du Z.-J."/>
        </authorList>
    </citation>
    <scope>NUCLEOTIDE SEQUENCE [LARGE SCALE GENOMIC DNA]</scope>
    <source>
        <strain evidence="3 4">FA350</strain>
    </source>
</reference>
<dbReference type="KEGG" id="bsed:DN745_10395"/>
<evidence type="ECO:0000313" key="4">
    <source>
        <dbReference type="Proteomes" id="UP000249799"/>
    </source>
</evidence>
<dbReference type="AlphaFoldDB" id="A0A2Z4FL47"/>
<evidence type="ECO:0000256" key="1">
    <source>
        <dbReference type="SAM" id="MobiDB-lite"/>
    </source>
</evidence>
<sequence>MKFISRFTPIMLAAPLTLIAATATAEPVGAVVTPEITSQTEVPDLSGTWAQKVVTSAVSKVSMIGEVISQTVAINQVQIKQNGREITVTTKPCSVELLSDQSMIKPQIPRSYIDAMDTHTRKATLQGDAGKYSLVMPGRTTVLGANLKSLDDALPTEPNDPRVVDPDKDGQPGMTMSITGLVKSDLYLVQKHWDKMKGQLLPGDRIAGEVTWKTNQVILGATSRMVGDSPASSPHPDKKQSYFRMTRVDEADQCQNIVSKKKELF</sequence>
<proteinExistence type="predicted"/>
<organism evidence="3 4">
    <name type="scientific">Bradymonas sediminis</name>
    <dbReference type="NCBI Taxonomy" id="1548548"/>
    <lineage>
        <taxon>Bacteria</taxon>
        <taxon>Deltaproteobacteria</taxon>
        <taxon>Bradymonadales</taxon>
        <taxon>Bradymonadaceae</taxon>
        <taxon>Bradymonas</taxon>
    </lineage>
</organism>
<dbReference type="EMBL" id="CP030032">
    <property type="protein sequence ID" value="AWV89727.1"/>
    <property type="molecule type" value="Genomic_DNA"/>
</dbReference>